<evidence type="ECO:0008006" key="3">
    <source>
        <dbReference type="Google" id="ProtNLM"/>
    </source>
</evidence>
<name>W4EUN7_9BACL</name>
<accession>W4EUN7</accession>
<protein>
    <recommendedName>
        <fullName evidence="3">Lipoprotein</fullName>
    </recommendedName>
</protein>
<evidence type="ECO:0000313" key="1">
    <source>
        <dbReference type="EMBL" id="ETT84255.1"/>
    </source>
</evidence>
<sequence>MKKIIGLSFILFAGIILSGCSDIIEDSLDSSDRAAIEIATKRETGNGSIELLTPTITTEDNQLEFMTEGIDENKVTFIFVANKKVFEQKIKNDESYKLDINGIKDAHKTDYKPKVQLLQTIDDTEDGDIVTFKQVRYTVKKD</sequence>
<reference evidence="1 2" key="1">
    <citation type="journal article" date="2014" name="BMC Genomics">
        <title>Genomic comparison of sporeforming bacilli isolated from milk.</title>
        <authorList>
            <person name="Moreno Switt A.I."/>
            <person name="Andrus A.D."/>
            <person name="Ranieri M.L."/>
            <person name="Orsi R.H."/>
            <person name="Ivy R."/>
            <person name="den Bakker H.C."/>
            <person name="Martin N.H."/>
            <person name="Wiedmann M."/>
            <person name="Boor K.J."/>
        </authorList>
    </citation>
    <scope>NUCLEOTIDE SEQUENCE [LARGE SCALE GENOMIC DNA]</scope>
    <source>
        <strain evidence="1 2">FSL R5-213</strain>
    </source>
</reference>
<proteinExistence type="predicted"/>
<evidence type="ECO:0000313" key="2">
    <source>
        <dbReference type="Proteomes" id="UP000019062"/>
    </source>
</evidence>
<gene>
    <name evidence="1" type="ORF">C176_12843</name>
</gene>
<dbReference type="eggNOG" id="ENOG5033XPG">
    <property type="taxonomic scope" value="Bacteria"/>
</dbReference>
<dbReference type="PATRIC" id="fig|1227360.4.peg.2622"/>
<organism evidence="1 2">
    <name type="scientific">Viridibacillus arenosi FSL R5-213</name>
    <dbReference type="NCBI Taxonomy" id="1227360"/>
    <lineage>
        <taxon>Bacteria</taxon>
        <taxon>Bacillati</taxon>
        <taxon>Bacillota</taxon>
        <taxon>Bacilli</taxon>
        <taxon>Bacillales</taxon>
        <taxon>Caryophanaceae</taxon>
        <taxon>Viridibacillus</taxon>
    </lineage>
</organism>
<dbReference type="Proteomes" id="UP000019062">
    <property type="component" value="Unassembled WGS sequence"/>
</dbReference>
<dbReference type="PROSITE" id="PS51257">
    <property type="entry name" value="PROKAR_LIPOPROTEIN"/>
    <property type="match status" value="1"/>
</dbReference>
<keyword evidence="2" id="KW-1185">Reference proteome</keyword>
<dbReference type="EMBL" id="ASQA01000028">
    <property type="protein sequence ID" value="ETT84255.1"/>
    <property type="molecule type" value="Genomic_DNA"/>
</dbReference>
<dbReference type="RefSeq" id="WP_038185677.1">
    <property type="nucleotide sequence ID" value="NZ_ASQA01000028.1"/>
</dbReference>
<dbReference type="AlphaFoldDB" id="W4EUN7"/>
<comment type="caution">
    <text evidence="1">The sequence shown here is derived from an EMBL/GenBank/DDBJ whole genome shotgun (WGS) entry which is preliminary data.</text>
</comment>